<evidence type="ECO:0000313" key="1">
    <source>
        <dbReference type="EMBL" id="KJV54097.1"/>
    </source>
</evidence>
<dbReference type="AlphaFoldDB" id="A0A0F3MF47"/>
<dbReference type="PATRIC" id="fig|1359184.3.peg.719"/>
<evidence type="ECO:0000313" key="2">
    <source>
        <dbReference type="Proteomes" id="UP000033769"/>
    </source>
</evidence>
<reference evidence="1 2" key="1">
    <citation type="submission" date="2015-02" db="EMBL/GenBank/DDBJ databases">
        <title>Genome Sequencing of Rickettsiales.</title>
        <authorList>
            <person name="Daugherty S.C."/>
            <person name="Su Q."/>
            <person name="Abolude K."/>
            <person name="Beier-Sexton M."/>
            <person name="Carlyon J.A."/>
            <person name="Carter R."/>
            <person name="Day N.P."/>
            <person name="Dumler S.J."/>
            <person name="Dyachenko V."/>
            <person name="Godinez A."/>
            <person name="Kurtti T.J."/>
            <person name="Lichay M."/>
            <person name="Mullins K.E."/>
            <person name="Ott S."/>
            <person name="Pappas-Brown V."/>
            <person name="Paris D.H."/>
            <person name="Patel P."/>
            <person name="Richards A.L."/>
            <person name="Sadzewicz L."/>
            <person name="Sears K."/>
            <person name="Seidman D."/>
            <person name="Sengamalay N."/>
            <person name="Stenos J."/>
            <person name="Tallon L.J."/>
            <person name="Vincent G."/>
            <person name="Fraser C.M."/>
            <person name="Munderloh U."/>
            <person name="Dunning-Hotopp J.C."/>
        </authorList>
    </citation>
    <scope>NUCLEOTIDE SEQUENCE [LARGE SCALE GENOMIC DNA]</scope>
    <source>
        <strain evidence="1 2">Gilliam</strain>
    </source>
</reference>
<gene>
    <name evidence="1" type="ORF">OTSGILL_0172</name>
</gene>
<comment type="caution">
    <text evidence="1">The sequence shown here is derived from an EMBL/GenBank/DDBJ whole genome shotgun (WGS) entry which is preliminary data.</text>
</comment>
<accession>A0A0F3MF47</accession>
<proteinExistence type="predicted"/>
<protein>
    <submittedName>
        <fullName evidence="1">Uncharacterized protein</fullName>
    </submittedName>
</protein>
<dbReference type="EMBL" id="LANO01000002">
    <property type="protein sequence ID" value="KJV54097.1"/>
    <property type="molecule type" value="Genomic_DNA"/>
</dbReference>
<organism evidence="1 2">
    <name type="scientific">Orientia tsutsugamushi str. Gilliam</name>
    <dbReference type="NCBI Taxonomy" id="1359184"/>
    <lineage>
        <taxon>Bacteria</taxon>
        <taxon>Pseudomonadati</taxon>
        <taxon>Pseudomonadota</taxon>
        <taxon>Alphaproteobacteria</taxon>
        <taxon>Rickettsiales</taxon>
        <taxon>Rickettsiaceae</taxon>
        <taxon>Rickettsieae</taxon>
        <taxon>Orientia</taxon>
    </lineage>
</organism>
<sequence length="54" mass="6261">MITKQISQERYFKKLITKQATKVESQENLQTATLLSKMDVCIEKLIKNYLGQGK</sequence>
<name>A0A0F3MF47_ORITS</name>
<dbReference type="Proteomes" id="UP000033769">
    <property type="component" value="Unassembled WGS sequence"/>
</dbReference>